<evidence type="ECO:0000313" key="1">
    <source>
        <dbReference type="EMBL" id="GJD78472.1"/>
    </source>
</evidence>
<dbReference type="AlphaFoldDB" id="A0AA37HPA0"/>
<gene>
    <name evidence="1" type="ORF">NBEOAGPD_1687</name>
</gene>
<protein>
    <submittedName>
        <fullName evidence="1">Uncharacterized protein</fullName>
    </submittedName>
</protein>
<reference evidence="1" key="2">
    <citation type="submission" date="2021-08" db="EMBL/GenBank/DDBJ databases">
        <authorList>
            <person name="Tani A."/>
            <person name="Ola A."/>
            <person name="Ogura Y."/>
            <person name="Katsura K."/>
            <person name="Hayashi T."/>
        </authorList>
    </citation>
    <scope>NUCLEOTIDE SEQUENCE</scope>
    <source>
        <strain evidence="1">NBRC 103626</strain>
    </source>
</reference>
<evidence type="ECO:0000313" key="2">
    <source>
        <dbReference type="Proteomes" id="UP001055108"/>
    </source>
</evidence>
<reference evidence="1" key="1">
    <citation type="journal article" date="2016" name="Front. Microbiol.">
        <title>Genome Sequence of the Piezophilic, Mesophilic Sulfate-Reducing Bacterium Desulfovibrio indicus J2T.</title>
        <authorList>
            <person name="Cao J."/>
            <person name="Maignien L."/>
            <person name="Shao Z."/>
            <person name="Alain K."/>
            <person name="Jebbar M."/>
        </authorList>
    </citation>
    <scope>NUCLEOTIDE SEQUENCE</scope>
    <source>
        <strain evidence="1">NBRC 103626</strain>
    </source>
</reference>
<dbReference type="Proteomes" id="UP001055108">
    <property type="component" value="Unassembled WGS sequence"/>
</dbReference>
<dbReference type="Gene3D" id="3.30.450.20">
    <property type="entry name" value="PAS domain"/>
    <property type="match status" value="1"/>
</dbReference>
<name>A0AA37HPA0_9HYPH</name>
<dbReference type="RefSeq" id="WP_238302173.1">
    <property type="nucleotide sequence ID" value="NZ_BPQM01000032.1"/>
</dbReference>
<proteinExistence type="predicted"/>
<comment type="caution">
    <text evidence="1">The sequence shown here is derived from an EMBL/GenBank/DDBJ whole genome shotgun (WGS) entry which is preliminary data.</text>
</comment>
<sequence>MGELMRSHDWSDSPLRHPTAWPPSLRSTVSLLLASRFPMFVAFGPELGFLYNDAYAEILGDKHPAALGRRFHDVWAEIWSDIAPLIDRALAGEPT</sequence>
<dbReference type="EMBL" id="BPQM01000032">
    <property type="protein sequence ID" value="GJD78472.1"/>
    <property type="molecule type" value="Genomic_DNA"/>
</dbReference>
<keyword evidence="2" id="KW-1185">Reference proteome</keyword>
<accession>A0AA37HPA0</accession>
<organism evidence="1 2">
    <name type="scientific">Methylobacterium gregans</name>
    <dbReference type="NCBI Taxonomy" id="374424"/>
    <lineage>
        <taxon>Bacteria</taxon>
        <taxon>Pseudomonadati</taxon>
        <taxon>Pseudomonadota</taxon>
        <taxon>Alphaproteobacteria</taxon>
        <taxon>Hyphomicrobiales</taxon>
        <taxon>Methylobacteriaceae</taxon>
        <taxon>Methylobacterium</taxon>
    </lineage>
</organism>